<name>A0A8X6IDI4_NEPPI</name>
<dbReference type="Proteomes" id="UP000887013">
    <property type="component" value="Unassembled WGS sequence"/>
</dbReference>
<protein>
    <submittedName>
        <fullName evidence="1">Uncharacterized protein</fullName>
    </submittedName>
</protein>
<organism evidence="1 2">
    <name type="scientific">Nephila pilipes</name>
    <name type="common">Giant wood spider</name>
    <name type="synonym">Nephila maculata</name>
    <dbReference type="NCBI Taxonomy" id="299642"/>
    <lineage>
        <taxon>Eukaryota</taxon>
        <taxon>Metazoa</taxon>
        <taxon>Ecdysozoa</taxon>
        <taxon>Arthropoda</taxon>
        <taxon>Chelicerata</taxon>
        <taxon>Arachnida</taxon>
        <taxon>Araneae</taxon>
        <taxon>Araneomorphae</taxon>
        <taxon>Entelegynae</taxon>
        <taxon>Araneoidea</taxon>
        <taxon>Nephilidae</taxon>
        <taxon>Nephila</taxon>
    </lineage>
</organism>
<evidence type="ECO:0000313" key="1">
    <source>
        <dbReference type="EMBL" id="GFS40724.1"/>
    </source>
</evidence>
<gene>
    <name evidence="1" type="ORF">NPIL_583301</name>
</gene>
<comment type="caution">
    <text evidence="1">The sequence shown here is derived from an EMBL/GenBank/DDBJ whole genome shotgun (WGS) entry which is preliminary data.</text>
</comment>
<reference evidence="1" key="1">
    <citation type="submission" date="2020-08" db="EMBL/GenBank/DDBJ databases">
        <title>Multicomponent nature underlies the extraordinary mechanical properties of spider dragline silk.</title>
        <authorList>
            <person name="Kono N."/>
            <person name="Nakamura H."/>
            <person name="Mori M."/>
            <person name="Yoshida Y."/>
            <person name="Ohtoshi R."/>
            <person name="Malay A.D."/>
            <person name="Moran D.A.P."/>
            <person name="Tomita M."/>
            <person name="Numata K."/>
            <person name="Arakawa K."/>
        </authorList>
    </citation>
    <scope>NUCLEOTIDE SEQUENCE</scope>
</reference>
<keyword evidence="2" id="KW-1185">Reference proteome</keyword>
<dbReference type="AlphaFoldDB" id="A0A8X6IDI4"/>
<proteinExistence type="predicted"/>
<evidence type="ECO:0000313" key="2">
    <source>
        <dbReference type="Proteomes" id="UP000887013"/>
    </source>
</evidence>
<dbReference type="EMBL" id="BMAW01043710">
    <property type="protein sequence ID" value="GFS40724.1"/>
    <property type="molecule type" value="Genomic_DNA"/>
</dbReference>
<sequence length="94" mass="11010">MKVKCLFRPGRNSFFRMDNKDNLCYKWNNALRQFTVLGSQYSKRLSRKKILIQQGKLQNQILDITHKVGGEELSNLNGQDLQELFQEPMCTTLT</sequence>
<accession>A0A8X6IDI4</accession>